<keyword evidence="2 5" id="KW-0227">DNA damage</keyword>
<dbReference type="InterPro" id="IPR004806">
    <property type="entry name" value="Rad23"/>
</dbReference>
<dbReference type="KEGG" id="vde:111245192"/>
<dbReference type="InParanoid" id="A0A7M7J9X3"/>
<keyword evidence="3 5" id="KW-0234">DNA repair</keyword>
<dbReference type="CTD" id="43785"/>
<dbReference type="InterPro" id="IPR015360">
    <property type="entry name" value="XPC-bd"/>
</dbReference>
<dbReference type="FunFam" id="1.10.8.10:FF:000002">
    <property type="entry name" value="UV excision repair protein RAD23 homolog"/>
    <property type="match status" value="1"/>
</dbReference>
<dbReference type="CDD" id="cd01805">
    <property type="entry name" value="Ubl_Rad23"/>
    <property type="match status" value="1"/>
</dbReference>
<dbReference type="InterPro" id="IPR015940">
    <property type="entry name" value="UBA"/>
</dbReference>
<dbReference type="GO" id="GO:0003684">
    <property type="term" value="F:damaged DNA binding"/>
    <property type="evidence" value="ECO:0007669"/>
    <property type="project" value="UniProtKB-UniRule"/>
</dbReference>
<dbReference type="SUPFAM" id="SSF101238">
    <property type="entry name" value="XPC-binding domain"/>
    <property type="match status" value="1"/>
</dbReference>
<dbReference type="PROSITE" id="PS50053">
    <property type="entry name" value="UBIQUITIN_2"/>
    <property type="match status" value="1"/>
</dbReference>
<dbReference type="Pfam" id="PF09280">
    <property type="entry name" value="XPC-binding"/>
    <property type="match status" value="1"/>
</dbReference>
<dbReference type="Gene3D" id="1.10.10.540">
    <property type="entry name" value="XPC-binding domain"/>
    <property type="match status" value="1"/>
</dbReference>
<dbReference type="GO" id="GO:0031593">
    <property type="term" value="F:polyubiquitin modification-dependent protein binding"/>
    <property type="evidence" value="ECO:0007669"/>
    <property type="project" value="UniProtKB-UniRule"/>
</dbReference>
<keyword evidence="10" id="KW-1185">Reference proteome</keyword>
<dbReference type="SMART" id="SM00165">
    <property type="entry name" value="UBA"/>
    <property type="match status" value="2"/>
</dbReference>
<evidence type="ECO:0000256" key="4">
    <source>
        <dbReference type="ARBA" id="ARBA00023242"/>
    </source>
</evidence>
<feature type="domain" description="UBA" evidence="7">
    <location>
        <begin position="136"/>
        <end position="178"/>
    </location>
</feature>
<dbReference type="RefSeq" id="XP_022648924.1">
    <property type="nucleotide sequence ID" value="XM_022793189.1"/>
</dbReference>
<keyword evidence="1" id="KW-0677">Repeat</keyword>
<dbReference type="InterPro" id="IPR029071">
    <property type="entry name" value="Ubiquitin-like_domsf"/>
</dbReference>
<dbReference type="GO" id="GO:0005829">
    <property type="term" value="C:cytosol"/>
    <property type="evidence" value="ECO:0007669"/>
    <property type="project" value="TreeGrafter"/>
</dbReference>
<dbReference type="InterPro" id="IPR000626">
    <property type="entry name" value="Ubiquitin-like_dom"/>
</dbReference>
<dbReference type="NCBIfam" id="TIGR00601">
    <property type="entry name" value="rad23"/>
    <property type="match status" value="1"/>
</dbReference>
<feature type="domain" description="Ubiquitin-like" evidence="8">
    <location>
        <begin position="3"/>
        <end position="80"/>
    </location>
</feature>
<dbReference type="AlphaFoldDB" id="A0A7M7J9X3"/>
<name>A0A7M7J9X3_VARDE</name>
<dbReference type="FunFam" id="1.10.8.10:FF:000003">
    <property type="entry name" value="UV excision repair protein RAD23 homolog"/>
    <property type="match status" value="1"/>
</dbReference>
<dbReference type="PANTHER" id="PTHR10621">
    <property type="entry name" value="UV EXCISION REPAIR PROTEIN RAD23"/>
    <property type="match status" value="1"/>
</dbReference>
<evidence type="ECO:0000313" key="10">
    <source>
        <dbReference type="Proteomes" id="UP000594260"/>
    </source>
</evidence>
<dbReference type="Pfam" id="PF00240">
    <property type="entry name" value="ubiquitin"/>
    <property type="match status" value="1"/>
</dbReference>
<dbReference type="GeneID" id="111245192"/>
<keyword evidence="4 5" id="KW-0539">Nucleus</keyword>
<dbReference type="OMA" id="IMEDAMP"/>
<accession>A0A7M7J9X3</accession>
<dbReference type="Proteomes" id="UP000594260">
    <property type="component" value="Unplaced"/>
</dbReference>
<dbReference type="InterPro" id="IPR036353">
    <property type="entry name" value="XPC-bd_sf"/>
</dbReference>
<dbReference type="SUPFAM" id="SSF46934">
    <property type="entry name" value="UBA-like"/>
    <property type="match status" value="2"/>
</dbReference>
<dbReference type="InterPro" id="IPR006636">
    <property type="entry name" value="STI1_HS-bd"/>
</dbReference>
<evidence type="ECO:0000259" key="7">
    <source>
        <dbReference type="PROSITE" id="PS50030"/>
    </source>
</evidence>
<evidence type="ECO:0000256" key="6">
    <source>
        <dbReference type="SAM" id="MobiDB-lite"/>
    </source>
</evidence>
<comment type="function">
    <text evidence="5">Multiubiquitin chain receptor involved in modulation of proteasomal degradation. Involved in nucleotide excision repair.</text>
</comment>
<reference evidence="9" key="1">
    <citation type="submission" date="2021-01" db="UniProtKB">
        <authorList>
            <consortium name="EnsemblMetazoa"/>
        </authorList>
    </citation>
    <scope>IDENTIFICATION</scope>
</reference>
<evidence type="ECO:0000256" key="2">
    <source>
        <dbReference type="ARBA" id="ARBA00022763"/>
    </source>
</evidence>
<feature type="domain" description="UBA" evidence="7">
    <location>
        <begin position="310"/>
        <end position="350"/>
    </location>
</feature>
<dbReference type="GO" id="GO:0005654">
    <property type="term" value="C:nucleoplasm"/>
    <property type="evidence" value="ECO:0007669"/>
    <property type="project" value="TreeGrafter"/>
</dbReference>
<dbReference type="GO" id="GO:0043161">
    <property type="term" value="P:proteasome-mediated ubiquitin-dependent protein catabolic process"/>
    <property type="evidence" value="ECO:0007669"/>
    <property type="project" value="UniProtKB-UniRule"/>
</dbReference>
<evidence type="ECO:0000256" key="5">
    <source>
        <dbReference type="RuleBase" id="RU367049"/>
    </source>
</evidence>
<comment type="subcellular location">
    <subcellularLocation>
        <location evidence="5">Nucleus</location>
    </subcellularLocation>
    <subcellularLocation>
        <location evidence="5">Cytoplasm</location>
    </subcellularLocation>
</comment>
<protein>
    <recommendedName>
        <fullName evidence="5">UV excision repair protein RAD23</fullName>
    </recommendedName>
</protein>
<dbReference type="SMART" id="SM00213">
    <property type="entry name" value="UBQ"/>
    <property type="match status" value="1"/>
</dbReference>
<dbReference type="OrthoDB" id="419317at2759"/>
<dbReference type="PROSITE" id="PS50030">
    <property type="entry name" value="UBA"/>
    <property type="match status" value="2"/>
</dbReference>
<dbReference type="SMART" id="SM00727">
    <property type="entry name" value="STI1"/>
    <property type="match status" value="1"/>
</dbReference>
<evidence type="ECO:0000313" key="9">
    <source>
        <dbReference type="EnsemblMetazoa" id="XP_022648924"/>
    </source>
</evidence>
<dbReference type="GO" id="GO:0006289">
    <property type="term" value="P:nucleotide-excision repair"/>
    <property type="evidence" value="ECO:0007669"/>
    <property type="project" value="UniProtKB-UniRule"/>
</dbReference>
<dbReference type="FunFam" id="3.10.20.90:FF:000254">
    <property type="entry name" value="UV excision repair protein Rad23"/>
    <property type="match status" value="1"/>
</dbReference>
<dbReference type="PRINTS" id="PR01839">
    <property type="entry name" value="RAD23PROTEIN"/>
</dbReference>
<proteinExistence type="inferred from homology"/>
<dbReference type="SUPFAM" id="SSF54236">
    <property type="entry name" value="Ubiquitin-like"/>
    <property type="match status" value="1"/>
</dbReference>
<dbReference type="Gene3D" id="1.10.8.10">
    <property type="entry name" value="DNA helicase RuvA subunit, C-terminal domain"/>
    <property type="match status" value="2"/>
</dbReference>
<comment type="similarity">
    <text evidence="5">Belongs to the RAD23 family.</text>
</comment>
<organism evidence="9 10">
    <name type="scientific">Varroa destructor</name>
    <name type="common">Honeybee mite</name>
    <dbReference type="NCBI Taxonomy" id="109461"/>
    <lineage>
        <taxon>Eukaryota</taxon>
        <taxon>Metazoa</taxon>
        <taxon>Ecdysozoa</taxon>
        <taxon>Arthropoda</taxon>
        <taxon>Chelicerata</taxon>
        <taxon>Arachnida</taxon>
        <taxon>Acari</taxon>
        <taxon>Parasitiformes</taxon>
        <taxon>Mesostigmata</taxon>
        <taxon>Gamasina</taxon>
        <taxon>Dermanyssoidea</taxon>
        <taxon>Varroidae</taxon>
        <taxon>Varroa</taxon>
    </lineage>
</organism>
<dbReference type="CDD" id="cd14427">
    <property type="entry name" value="UBA2_HR23A"/>
    <property type="match status" value="1"/>
</dbReference>
<dbReference type="InterPro" id="IPR009060">
    <property type="entry name" value="UBA-like_sf"/>
</dbReference>
<dbReference type="Gene3D" id="3.10.20.90">
    <property type="entry name" value="Phosphatidylinositol 3-kinase Catalytic Subunit, Chain A, domain 1"/>
    <property type="match status" value="1"/>
</dbReference>
<dbReference type="EnsemblMetazoa" id="XM_022793189">
    <property type="protein sequence ID" value="XP_022648924"/>
    <property type="gene ID" value="LOC111245192"/>
</dbReference>
<keyword evidence="5" id="KW-0963">Cytoplasm</keyword>
<dbReference type="GO" id="GO:0043130">
    <property type="term" value="F:ubiquitin binding"/>
    <property type="evidence" value="ECO:0007669"/>
    <property type="project" value="UniProtKB-UniRule"/>
</dbReference>
<evidence type="ECO:0000256" key="1">
    <source>
        <dbReference type="ARBA" id="ARBA00022737"/>
    </source>
</evidence>
<evidence type="ECO:0000256" key="3">
    <source>
        <dbReference type="ARBA" id="ARBA00023204"/>
    </source>
</evidence>
<evidence type="ECO:0000259" key="8">
    <source>
        <dbReference type="PROSITE" id="PS50053"/>
    </source>
</evidence>
<dbReference type="GO" id="GO:0070628">
    <property type="term" value="F:proteasome binding"/>
    <property type="evidence" value="ECO:0007669"/>
    <property type="project" value="TreeGrafter"/>
</dbReference>
<sequence length="351" mass="37887">MLLTVSLKCLTNELFTVEIDDECTVKEMKEKIFEQKGEAFPAAHQKLIAQGRIMADDDKLKTYELDKVKFVVIMVSKPAPAPVAPPGGAMAAPKPAPPDAPESPLNRDEPSRDTPTPTRPSNPTPNAATGESGLVRSDNYDGTVRNIMEMGYPRDQVERALRASYNNAERAVEYLVTGIPVEEDEPAVGVNVPATGGVPGTGGGVMAPEGTPSQGGEPHLNFLRSQPQFQQMRNAIRENPTLLESIIQQLGANNPDLLRLITENQAEFMRLLNEEDDEVGEAEALAALGVAGGPGEIAGAPMVMEAHVTPADKEAIERLKQLGFPEHLVVQAYFACEKNENLAANFLLQDD</sequence>
<dbReference type="FunFam" id="1.10.10.540:FF:000001">
    <property type="entry name" value="UV excision repair protein RAD23 B"/>
    <property type="match status" value="1"/>
</dbReference>
<dbReference type="PANTHER" id="PTHR10621:SF0">
    <property type="entry name" value="UV EXCISION REPAIR PROTEIN RAD23"/>
    <property type="match status" value="1"/>
</dbReference>
<dbReference type="Pfam" id="PF00627">
    <property type="entry name" value="UBA"/>
    <property type="match status" value="2"/>
</dbReference>
<dbReference type="FunCoup" id="A0A7M7J9X3">
    <property type="interactions" value="1800"/>
</dbReference>
<feature type="region of interest" description="Disordered" evidence="6">
    <location>
        <begin position="81"/>
        <end position="139"/>
    </location>
</feature>